<comment type="caution">
    <text evidence="2">The sequence shown here is derived from an EMBL/GenBank/DDBJ whole genome shotgun (WGS) entry which is preliminary data.</text>
</comment>
<dbReference type="PANTHER" id="PTHR12905:SF0">
    <property type="entry name" value="CALCINEURIN-LIKE PHOSPHOESTERASE DOMAIN-CONTAINING PROTEIN"/>
    <property type="match status" value="1"/>
</dbReference>
<dbReference type="Proteomes" id="UP001165080">
    <property type="component" value="Unassembled WGS sequence"/>
</dbReference>
<evidence type="ECO:0000313" key="2">
    <source>
        <dbReference type="EMBL" id="GLC59405.1"/>
    </source>
</evidence>
<sequence length="329" mass="35050">MSKWLSRTVSVVVGTLFVIVALCLATERRRAEQLGIRLPTSTIVRLDSAARGGNSDSSSSGSSSSSMVQAVGSAKSSAQGAVAAALPAAFPKVGRRPSLTVVCVSDTHSLYLEEGLIKVPEGDMLLFPGDVEVGTAAEGLAFSHWLAGLPVRGPRVLTWGNMDTATPGLTDPVPGATIIVNAIVEVNGYRIFASPWTPRFAGAYQLDMGPDASYEYWSKLLPSNADVDIVLTHGPPYGIADKTNGRHRGDMGLLRAVQALQKPPLLWVCGHIHEQYGIHRVPHARAPGGHILLVNSAVFYAQRPGHARTAQPRAVRLPQVEILPRNHNG</sequence>
<dbReference type="EMBL" id="BRXU01000027">
    <property type="protein sequence ID" value="GLC59405.1"/>
    <property type="molecule type" value="Genomic_DNA"/>
</dbReference>
<keyword evidence="3" id="KW-1185">Reference proteome</keyword>
<protein>
    <recommendedName>
        <fullName evidence="1">Calcineurin-like phosphoesterase domain-containing protein</fullName>
    </recommendedName>
</protein>
<evidence type="ECO:0000313" key="3">
    <source>
        <dbReference type="Proteomes" id="UP001165080"/>
    </source>
</evidence>
<dbReference type="Pfam" id="PF00149">
    <property type="entry name" value="Metallophos"/>
    <property type="match status" value="1"/>
</dbReference>
<proteinExistence type="predicted"/>
<dbReference type="PANTHER" id="PTHR12905">
    <property type="entry name" value="METALLOPHOSPHOESTERASE"/>
    <property type="match status" value="1"/>
</dbReference>
<reference evidence="2 3" key="1">
    <citation type="journal article" date="2023" name="Commun. Biol.">
        <title>Reorganization of the ancestral sex-determining regions during the evolution of trioecy in Pleodorina starrii.</title>
        <authorList>
            <person name="Takahashi K."/>
            <person name="Suzuki S."/>
            <person name="Kawai-Toyooka H."/>
            <person name="Yamamoto K."/>
            <person name="Hamaji T."/>
            <person name="Ootsuki R."/>
            <person name="Yamaguchi H."/>
            <person name="Kawachi M."/>
            <person name="Higashiyama T."/>
            <person name="Nozaki H."/>
        </authorList>
    </citation>
    <scope>NUCLEOTIDE SEQUENCE [LARGE SCALE GENOMIC DNA]</scope>
    <source>
        <strain evidence="2 3">NIES-4479</strain>
    </source>
</reference>
<dbReference type="OrthoDB" id="630188at2759"/>
<evidence type="ECO:0000259" key="1">
    <source>
        <dbReference type="Pfam" id="PF00149"/>
    </source>
</evidence>
<dbReference type="Gene3D" id="3.60.21.10">
    <property type="match status" value="2"/>
</dbReference>
<dbReference type="AlphaFoldDB" id="A0A9W6BWZ5"/>
<dbReference type="SUPFAM" id="SSF56300">
    <property type="entry name" value="Metallo-dependent phosphatases"/>
    <property type="match status" value="1"/>
</dbReference>
<name>A0A9W6BWZ5_9CHLO</name>
<dbReference type="InterPro" id="IPR004843">
    <property type="entry name" value="Calcineurin-like_PHP"/>
</dbReference>
<gene>
    <name evidence="2" type="primary">PLEST008222</name>
    <name evidence="2" type="ORF">PLESTB_001482600</name>
</gene>
<organism evidence="2 3">
    <name type="scientific">Pleodorina starrii</name>
    <dbReference type="NCBI Taxonomy" id="330485"/>
    <lineage>
        <taxon>Eukaryota</taxon>
        <taxon>Viridiplantae</taxon>
        <taxon>Chlorophyta</taxon>
        <taxon>core chlorophytes</taxon>
        <taxon>Chlorophyceae</taxon>
        <taxon>CS clade</taxon>
        <taxon>Chlamydomonadales</taxon>
        <taxon>Volvocaceae</taxon>
        <taxon>Pleodorina</taxon>
    </lineage>
</organism>
<dbReference type="GO" id="GO:0016787">
    <property type="term" value="F:hydrolase activity"/>
    <property type="evidence" value="ECO:0007669"/>
    <property type="project" value="InterPro"/>
</dbReference>
<dbReference type="InterPro" id="IPR029052">
    <property type="entry name" value="Metallo-depent_PP-like"/>
</dbReference>
<accession>A0A9W6BWZ5</accession>
<dbReference type="InterPro" id="IPR051693">
    <property type="entry name" value="UPF0046_metallophosphoest"/>
</dbReference>
<feature type="domain" description="Calcineurin-like phosphoesterase" evidence="1">
    <location>
        <begin position="100"/>
        <end position="274"/>
    </location>
</feature>